<organism evidence="1">
    <name type="scientific">marine sediment metagenome</name>
    <dbReference type="NCBI Taxonomy" id="412755"/>
    <lineage>
        <taxon>unclassified sequences</taxon>
        <taxon>metagenomes</taxon>
        <taxon>ecological metagenomes</taxon>
    </lineage>
</organism>
<accession>X1VAW3</accession>
<dbReference type="AlphaFoldDB" id="X1VAW3"/>
<protein>
    <submittedName>
        <fullName evidence="1">Uncharacterized protein</fullName>
    </submittedName>
</protein>
<proteinExistence type="predicted"/>
<reference evidence="1" key="1">
    <citation type="journal article" date="2014" name="Front. Microbiol.">
        <title>High frequency of phylogenetically diverse reductive dehalogenase-homologous genes in deep subseafloor sedimentary metagenomes.</title>
        <authorList>
            <person name="Kawai M."/>
            <person name="Futagami T."/>
            <person name="Toyoda A."/>
            <person name="Takaki Y."/>
            <person name="Nishi S."/>
            <person name="Hori S."/>
            <person name="Arai W."/>
            <person name="Tsubouchi T."/>
            <person name="Morono Y."/>
            <person name="Uchiyama I."/>
            <person name="Ito T."/>
            <person name="Fujiyama A."/>
            <person name="Inagaki F."/>
            <person name="Takami H."/>
        </authorList>
    </citation>
    <scope>NUCLEOTIDE SEQUENCE</scope>
    <source>
        <strain evidence="1">Expedition CK06-06</strain>
    </source>
</reference>
<comment type="caution">
    <text evidence="1">The sequence shown here is derived from an EMBL/GenBank/DDBJ whole genome shotgun (WGS) entry which is preliminary data.</text>
</comment>
<dbReference type="EMBL" id="BARW01029864">
    <property type="protein sequence ID" value="GAJ14047.1"/>
    <property type="molecule type" value="Genomic_DNA"/>
</dbReference>
<evidence type="ECO:0000313" key="1">
    <source>
        <dbReference type="EMBL" id="GAJ14047.1"/>
    </source>
</evidence>
<gene>
    <name evidence="1" type="ORF">S12H4_47889</name>
</gene>
<name>X1VAW3_9ZZZZ</name>
<feature type="non-terminal residue" evidence="1">
    <location>
        <position position="1"/>
    </location>
</feature>
<sequence length="45" mass="5490">ELKEEDLPFQRKEEVKSLICHLNSWLGWRDYQERGHYRGVIKSES</sequence>